<reference evidence="2" key="1">
    <citation type="submission" date="2023-04" db="EMBL/GenBank/DDBJ databases">
        <title>Black Yeasts Isolated from many extreme environments.</title>
        <authorList>
            <person name="Coleine C."/>
            <person name="Stajich J.E."/>
            <person name="Selbmann L."/>
        </authorList>
    </citation>
    <scope>NUCLEOTIDE SEQUENCE</scope>
    <source>
        <strain evidence="2">CCFEE 5312</strain>
    </source>
</reference>
<feature type="region of interest" description="Disordered" evidence="1">
    <location>
        <begin position="1"/>
        <end position="50"/>
    </location>
</feature>
<feature type="compositionally biased region" description="Low complexity" evidence="1">
    <location>
        <begin position="169"/>
        <end position="181"/>
    </location>
</feature>
<dbReference type="EMBL" id="JAWDJX010000035">
    <property type="protein sequence ID" value="KAK3050021.1"/>
    <property type="molecule type" value="Genomic_DNA"/>
</dbReference>
<dbReference type="Proteomes" id="UP001271007">
    <property type="component" value="Unassembled WGS sequence"/>
</dbReference>
<keyword evidence="3" id="KW-1185">Reference proteome</keyword>
<protein>
    <submittedName>
        <fullName evidence="2">Uncharacterized protein</fullName>
    </submittedName>
</protein>
<evidence type="ECO:0000313" key="2">
    <source>
        <dbReference type="EMBL" id="KAK3050021.1"/>
    </source>
</evidence>
<proteinExistence type="predicted"/>
<comment type="caution">
    <text evidence="2">The sequence shown here is derived from an EMBL/GenBank/DDBJ whole genome shotgun (WGS) entry which is preliminary data.</text>
</comment>
<gene>
    <name evidence="2" type="ORF">LTR09_008676</name>
</gene>
<organism evidence="2 3">
    <name type="scientific">Extremus antarcticus</name>
    <dbReference type="NCBI Taxonomy" id="702011"/>
    <lineage>
        <taxon>Eukaryota</taxon>
        <taxon>Fungi</taxon>
        <taxon>Dikarya</taxon>
        <taxon>Ascomycota</taxon>
        <taxon>Pezizomycotina</taxon>
        <taxon>Dothideomycetes</taxon>
        <taxon>Dothideomycetidae</taxon>
        <taxon>Mycosphaerellales</taxon>
        <taxon>Extremaceae</taxon>
        <taxon>Extremus</taxon>
    </lineage>
</organism>
<accession>A0AAJ0DGS0</accession>
<feature type="region of interest" description="Disordered" evidence="1">
    <location>
        <begin position="65"/>
        <end position="96"/>
    </location>
</feature>
<feature type="region of interest" description="Disordered" evidence="1">
    <location>
        <begin position="156"/>
        <end position="182"/>
    </location>
</feature>
<evidence type="ECO:0000313" key="3">
    <source>
        <dbReference type="Proteomes" id="UP001271007"/>
    </source>
</evidence>
<evidence type="ECO:0000256" key="1">
    <source>
        <dbReference type="SAM" id="MobiDB-lite"/>
    </source>
</evidence>
<dbReference type="AlphaFoldDB" id="A0AAJ0DGS0"/>
<name>A0AAJ0DGS0_9PEZI</name>
<sequence length="276" mass="30180">MRSSPAAAKPSGIQPPHQVPATVPDRAGPGSLARTTNMTDGPAMGGGSFQKPVLAADKIGVEAASWPNYSNAPPLADKPHPQRQPEPTPNTNYRWDTTSLNSISELENHTVDLHISMKRRYVEILGSMQYKLWARASAYDWMIADSQKRIEQIRSAHKSADGKTVTWRPSPSSSGPLESSGDTLKLLRSSTQISQQRKALFEALRTSVAVDFADPDLGEKLPPGPVESAMTGEKVDARQSVLDLMRRVEIEDENAAIDLASFREVLRDAEERGRNA</sequence>